<proteinExistence type="predicted"/>
<dbReference type="PANTHER" id="PTHR24043">
    <property type="entry name" value="SCAVENGER RECEPTOR CLASS F"/>
    <property type="match status" value="1"/>
</dbReference>
<sequence>MLSNSCAYTKWLPQNQEVWWQVDLLMYSEIKDVTIYYRNDTGSETRLLDGFKIYISNGPSNWRNKEPCFKDTTPGYPSSILNVTCVGYGRYVTVYNDHYHEADGAILELCEVQVFGCKSGTYGWECRKSCPLTCQENRCDPYMAHCLKACADNYFGLNCEKFCHCKNDGCNPENGHCFVPGCKAGYKGVNCTTACGGNVFCNSSCNCETGGCDIVTGMCVVPGCRAGWKGKGCNERMEF</sequence>
<feature type="domain" description="F5/8 type C" evidence="2">
    <location>
        <begin position="1"/>
        <end position="117"/>
    </location>
</feature>
<comment type="caution">
    <text evidence="3">The sequence shown here is derived from an EMBL/GenBank/DDBJ whole genome shotgun (WGS) entry which is preliminary data.</text>
</comment>
<evidence type="ECO:0000259" key="2">
    <source>
        <dbReference type="PROSITE" id="PS50022"/>
    </source>
</evidence>
<dbReference type="InterPro" id="IPR008979">
    <property type="entry name" value="Galactose-bd-like_sf"/>
</dbReference>
<dbReference type="Proteomes" id="UP001217089">
    <property type="component" value="Unassembled WGS sequence"/>
</dbReference>
<dbReference type="Gene3D" id="2.60.120.260">
    <property type="entry name" value="Galactose-binding domain-like"/>
    <property type="match status" value="1"/>
</dbReference>
<evidence type="ECO:0000313" key="4">
    <source>
        <dbReference type="Proteomes" id="UP001217089"/>
    </source>
</evidence>
<evidence type="ECO:0000256" key="1">
    <source>
        <dbReference type="ARBA" id="ARBA00022536"/>
    </source>
</evidence>
<organism evidence="3 4">
    <name type="scientific">Tegillarca granosa</name>
    <name type="common">Malaysian cockle</name>
    <name type="synonym">Anadara granosa</name>
    <dbReference type="NCBI Taxonomy" id="220873"/>
    <lineage>
        <taxon>Eukaryota</taxon>
        <taxon>Metazoa</taxon>
        <taxon>Spiralia</taxon>
        <taxon>Lophotrochozoa</taxon>
        <taxon>Mollusca</taxon>
        <taxon>Bivalvia</taxon>
        <taxon>Autobranchia</taxon>
        <taxon>Pteriomorphia</taxon>
        <taxon>Arcoida</taxon>
        <taxon>Arcoidea</taxon>
        <taxon>Arcidae</taxon>
        <taxon>Tegillarca</taxon>
    </lineage>
</organism>
<dbReference type="EMBL" id="JARBDR010000813">
    <property type="protein sequence ID" value="KAJ8305721.1"/>
    <property type="molecule type" value="Genomic_DNA"/>
</dbReference>
<dbReference type="InterPro" id="IPR042635">
    <property type="entry name" value="MEGF10/SREC1/2-like"/>
</dbReference>
<reference evidence="3 4" key="1">
    <citation type="submission" date="2022-12" db="EMBL/GenBank/DDBJ databases">
        <title>Chromosome-level genome of Tegillarca granosa.</title>
        <authorList>
            <person name="Kim J."/>
        </authorList>
    </citation>
    <scope>NUCLEOTIDE SEQUENCE [LARGE SCALE GENOMIC DNA]</scope>
    <source>
        <strain evidence="3">Teg-2019</strain>
        <tissue evidence="3">Adductor muscle</tissue>
    </source>
</reference>
<dbReference type="Pfam" id="PF22633">
    <property type="entry name" value="F5_F8_type_C_2"/>
    <property type="match status" value="1"/>
</dbReference>
<dbReference type="PROSITE" id="PS50022">
    <property type="entry name" value="FA58C_3"/>
    <property type="match status" value="1"/>
</dbReference>
<evidence type="ECO:0000313" key="3">
    <source>
        <dbReference type="EMBL" id="KAJ8305721.1"/>
    </source>
</evidence>
<gene>
    <name evidence="3" type="ORF">KUTeg_016266</name>
</gene>
<accession>A0ABQ9EKD3</accession>
<name>A0ABQ9EKD3_TEGGR</name>
<dbReference type="InterPro" id="IPR000421">
    <property type="entry name" value="FA58C"/>
</dbReference>
<dbReference type="SUPFAM" id="SSF49785">
    <property type="entry name" value="Galactose-binding domain-like"/>
    <property type="match status" value="1"/>
</dbReference>
<dbReference type="Gene3D" id="2.170.300.10">
    <property type="entry name" value="Tie2 ligand-binding domain superfamily"/>
    <property type="match status" value="1"/>
</dbReference>
<protein>
    <recommendedName>
        <fullName evidence="2">F5/8 type C domain-containing protein</fullName>
    </recommendedName>
</protein>
<keyword evidence="4" id="KW-1185">Reference proteome</keyword>
<keyword evidence="1" id="KW-0245">EGF-like domain</keyword>
<dbReference type="PANTHER" id="PTHR24043:SF8">
    <property type="entry name" value="EGF-LIKE DOMAIN-CONTAINING PROTEIN"/>
    <property type="match status" value="1"/>
</dbReference>